<evidence type="ECO:0000256" key="7">
    <source>
        <dbReference type="ARBA" id="ARBA00023136"/>
    </source>
</evidence>
<organism evidence="12 13">
    <name type="scientific">Lachnoclostridium phytofermentans (strain ATCC 700394 / DSM 18823 / ISDg)</name>
    <name type="common">Clostridium phytofermentans</name>
    <dbReference type="NCBI Taxonomy" id="357809"/>
    <lineage>
        <taxon>Bacteria</taxon>
        <taxon>Bacillati</taxon>
        <taxon>Bacillota</taxon>
        <taxon>Clostridia</taxon>
        <taxon>Lachnospirales</taxon>
        <taxon>Lachnospiraceae</taxon>
    </lineage>
</organism>
<dbReference type="AlphaFoldDB" id="A9KSY6"/>
<comment type="function">
    <text evidence="8">Part of the ABC transporter complex CysAWTP (TC 3.A.1.6.1) involved in sulfate/thiosulfate import. Probably responsible for the translocation of the substrate across the membrane.</text>
</comment>
<proteinExistence type="predicted"/>
<dbReference type="EMBL" id="CP000885">
    <property type="protein sequence ID" value="ABX42197.1"/>
    <property type="molecule type" value="Genomic_DNA"/>
</dbReference>
<dbReference type="InterPro" id="IPR035906">
    <property type="entry name" value="MetI-like_sf"/>
</dbReference>
<feature type="transmembrane region" description="Helical" evidence="10">
    <location>
        <begin position="112"/>
        <end position="134"/>
    </location>
</feature>
<comment type="subcellular location">
    <subcellularLocation>
        <location evidence="1">Membrane</location>
        <topology evidence="1">Multi-pass membrane protein</topology>
    </subcellularLocation>
</comment>
<dbReference type="HOGENOM" id="CLU_016047_14_0_9"/>
<evidence type="ECO:0000256" key="3">
    <source>
        <dbReference type="ARBA" id="ARBA00022448"/>
    </source>
</evidence>
<name>A9KSY6_LACP7</name>
<feature type="transmembrane region" description="Helical" evidence="10">
    <location>
        <begin position="64"/>
        <end position="86"/>
    </location>
</feature>
<dbReference type="InterPro" id="IPR000515">
    <property type="entry name" value="MetI-like"/>
</dbReference>
<dbReference type="eggNOG" id="COG4208">
    <property type="taxonomic scope" value="Bacteria"/>
</dbReference>
<evidence type="ECO:0000256" key="6">
    <source>
        <dbReference type="ARBA" id="ARBA00023032"/>
    </source>
</evidence>
<evidence type="ECO:0000259" key="11">
    <source>
        <dbReference type="PROSITE" id="PS50928"/>
    </source>
</evidence>
<feature type="transmembrane region" description="Helical" evidence="10">
    <location>
        <begin position="146"/>
        <end position="170"/>
    </location>
</feature>
<evidence type="ECO:0000256" key="4">
    <source>
        <dbReference type="ARBA" id="ARBA00022692"/>
    </source>
</evidence>
<evidence type="ECO:0000256" key="5">
    <source>
        <dbReference type="ARBA" id="ARBA00022989"/>
    </source>
</evidence>
<dbReference type="NCBIfam" id="TIGR00969">
    <property type="entry name" value="3a0106s02"/>
    <property type="match status" value="1"/>
</dbReference>
<feature type="transmembrane region" description="Helical" evidence="10">
    <location>
        <begin position="252"/>
        <end position="274"/>
    </location>
</feature>
<accession>A9KSY6</accession>
<dbReference type="PANTHER" id="PTHR30406:SF1">
    <property type="entry name" value="SULFATE TRANSPORT SYSTEM PERMEASE PROTEIN CYSW"/>
    <property type="match status" value="1"/>
</dbReference>
<evidence type="ECO:0000256" key="1">
    <source>
        <dbReference type="ARBA" id="ARBA00004141"/>
    </source>
</evidence>
<feature type="region of interest" description="Disordered" evidence="9">
    <location>
        <begin position="1"/>
        <end position="43"/>
    </location>
</feature>
<keyword evidence="13" id="KW-1185">Reference proteome</keyword>
<protein>
    <submittedName>
        <fullName evidence="12">Sulfate ABC transporter, inner membrane subunit</fullName>
    </submittedName>
</protein>
<feature type="domain" description="ABC transmembrane type-1" evidence="11">
    <location>
        <begin position="110"/>
        <end position="321"/>
    </location>
</feature>
<evidence type="ECO:0000256" key="8">
    <source>
        <dbReference type="ARBA" id="ARBA00025323"/>
    </source>
</evidence>
<dbReference type="InterPro" id="IPR005667">
    <property type="entry name" value="Sulph_transpt2"/>
</dbReference>
<dbReference type="Pfam" id="PF00528">
    <property type="entry name" value="BPD_transp_1"/>
    <property type="match status" value="1"/>
</dbReference>
<sequence>MQNEYVTDRDDKTSNSKDKTANSKDKTANSKDKTANSKDKTTDNKLRKSAKSIVLDKNSKMTKAILITISVLFIFFMLVLPLISVITNSLSEGFTFYRKALQTEYVTTALKVTLFATVIAVTVNSFFGIIAAWLITKFSFRGKHVLATIIDIPFSISPVIAGLAFLMTFGRLGWASGYIDRINRFLGTDIKIVFALPGVALATIFVTFPFISREIIPVLNAQGREEEEAAALMGANGFTIFRKITFPHIKWALLYGIILCTARALGEFGAVNALSKTRGETFTLPLEIDALYLSGSADSITAAFAVSSILVIIAIVVLVLRNIVEYKAKRKKEV</sequence>
<dbReference type="STRING" id="357809.Cphy_1828"/>
<evidence type="ECO:0000313" key="12">
    <source>
        <dbReference type="EMBL" id="ABX42197.1"/>
    </source>
</evidence>
<dbReference type="CDD" id="cd06261">
    <property type="entry name" value="TM_PBP2"/>
    <property type="match status" value="1"/>
</dbReference>
<dbReference type="PROSITE" id="PS50928">
    <property type="entry name" value="ABC_TM1"/>
    <property type="match status" value="1"/>
</dbReference>
<evidence type="ECO:0000313" key="13">
    <source>
        <dbReference type="Proteomes" id="UP000000370"/>
    </source>
</evidence>
<evidence type="ECO:0000256" key="10">
    <source>
        <dbReference type="SAM" id="Phobius"/>
    </source>
</evidence>
<dbReference type="GO" id="GO:0015419">
    <property type="term" value="F:ABC-type sulfate transporter activity"/>
    <property type="evidence" value="ECO:0007669"/>
    <property type="project" value="InterPro"/>
</dbReference>
<dbReference type="Gene3D" id="1.10.3720.10">
    <property type="entry name" value="MetI-like"/>
    <property type="match status" value="1"/>
</dbReference>
<keyword evidence="5 10" id="KW-1133">Transmembrane helix</keyword>
<comment type="subunit">
    <text evidence="2">The complex is composed of two ATP-binding proteins (CysA), two transmembrane proteins (CysT and CysW) and a solute-binding protein (CysP).</text>
</comment>
<keyword evidence="4 10" id="KW-0812">Transmembrane</keyword>
<evidence type="ECO:0000256" key="2">
    <source>
        <dbReference type="ARBA" id="ARBA00011779"/>
    </source>
</evidence>
<gene>
    <name evidence="12" type="ordered locus">Cphy_1828</name>
</gene>
<keyword evidence="6" id="KW-0764">Sulfate transport</keyword>
<dbReference type="SUPFAM" id="SSF161098">
    <property type="entry name" value="MetI-like"/>
    <property type="match status" value="1"/>
</dbReference>
<feature type="transmembrane region" description="Helical" evidence="10">
    <location>
        <begin position="300"/>
        <end position="324"/>
    </location>
</feature>
<evidence type="ECO:0000256" key="9">
    <source>
        <dbReference type="SAM" id="MobiDB-lite"/>
    </source>
</evidence>
<dbReference type="GO" id="GO:0005886">
    <property type="term" value="C:plasma membrane"/>
    <property type="evidence" value="ECO:0007669"/>
    <property type="project" value="TreeGrafter"/>
</dbReference>
<dbReference type="KEGG" id="cpy:Cphy_1828"/>
<dbReference type="Proteomes" id="UP000000370">
    <property type="component" value="Chromosome"/>
</dbReference>
<keyword evidence="3" id="KW-0813">Transport</keyword>
<keyword evidence="7 10" id="KW-0472">Membrane</keyword>
<reference evidence="13" key="1">
    <citation type="submission" date="2007-11" db="EMBL/GenBank/DDBJ databases">
        <title>Complete genome sequence of Clostridium phytofermentans ISDg.</title>
        <authorList>
            <person name="Leschine S.B."/>
            <person name="Warnick T.A."/>
            <person name="Blanchard J.L."/>
            <person name="Schnell D.J."/>
            <person name="Petit E.L."/>
            <person name="LaTouf W.G."/>
            <person name="Copeland A."/>
            <person name="Lucas S."/>
            <person name="Lapidus A."/>
            <person name="Barry K."/>
            <person name="Glavina del Rio T."/>
            <person name="Dalin E."/>
            <person name="Tice H."/>
            <person name="Pitluck S."/>
            <person name="Kiss H."/>
            <person name="Brettin T."/>
            <person name="Bruce D."/>
            <person name="Detter J.C."/>
            <person name="Han C."/>
            <person name="Kuske C."/>
            <person name="Schmutz J."/>
            <person name="Larimer F."/>
            <person name="Land M."/>
            <person name="Hauser L."/>
            <person name="Kyrpides N."/>
            <person name="Kim E.A."/>
            <person name="Richardson P."/>
        </authorList>
    </citation>
    <scope>NUCLEOTIDE SEQUENCE [LARGE SCALE GENOMIC DNA]</scope>
    <source>
        <strain evidence="13">ATCC 700394 / DSM 18823 / ISDg</strain>
    </source>
</reference>
<dbReference type="PANTHER" id="PTHR30406">
    <property type="entry name" value="SULFATE TRANSPORT SYSTEM PERMEASE PROTEIN"/>
    <property type="match status" value="1"/>
</dbReference>
<feature type="transmembrane region" description="Helical" evidence="10">
    <location>
        <begin position="190"/>
        <end position="211"/>
    </location>
</feature>